<sequence>MKKNPYKISIFCLDKDNLQQKNYVVLQTKYSELKKRNAEEIRKNCFVRIGKIKNIKAKKKAHNFRIQLLRFYTFVMKIQIIKSFIQKCQWQQEFQKVITKQYRKNRKQKGKEQKIMKNNYDIKTRTRIDFLMKAYIATTTL</sequence>
<dbReference type="EMBL" id="CAJJDO010000044">
    <property type="protein sequence ID" value="CAD8166672.1"/>
    <property type="molecule type" value="Genomic_DNA"/>
</dbReference>
<dbReference type="AlphaFoldDB" id="A0A8S1USA3"/>
<name>A0A8S1USA3_9CILI</name>
<gene>
    <name evidence="1" type="ORF">PPENT_87.1.T0440267</name>
</gene>
<comment type="caution">
    <text evidence="1">The sequence shown here is derived from an EMBL/GenBank/DDBJ whole genome shotgun (WGS) entry which is preliminary data.</text>
</comment>
<evidence type="ECO:0000313" key="2">
    <source>
        <dbReference type="Proteomes" id="UP000689195"/>
    </source>
</evidence>
<organism evidence="1 2">
    <name type="scientific">Paramecium pentaurelia</name>
    <dbReference type="NCBI Taxonomy" id="43138"/>
    <lineage>
        <taxon>Eukaryota</taxon>
        <taxon>Sar</taxon>
        <taxon>Alveolata</taxon>
        <taxon>Ciliophora</taxon>
        <taxon>Intramacronucleata</taxon>
        <taxon>Oligohymenophorea</taxon>
        <taxon>Peniculida</taxon>
        <taxon>Parameciidae</taxon>
        <taxon>Paramecium</taxon>
    </lineage>
</organism>
<evidence type="ECO:0000313" key="1">
    <source>
        <dbReference type="EMBL" id="CAD8166672.1"/>
    </source>
</evidence>
<accession>A0A8S1USA3</accession>
<dbReference type="Proteomes" id="UP000689195">
    <property type="component" value="Unassembled WGS sequence"/>
</dbReference>
<protein>
    <submittedName>
        <fullName evidence="1">Uncharacterized protein</fullName>
    </submittedName>
</protein>
<reference evidence="1" key="1">
    <citation type="submission" date="2021-01" db="EMBL/GenBank/DDBJ databases">
        <authorList>
            <consortium name="Genoscope - CEA"/>
            <person name="William W."/>
        </authorList>
    </citation>
    <scope>NUCLEOTIDE SEQUENCE</scope>
</reference>
<keyword evidence="2" id="KW-1185">Reference proteome</keyword>
<proteinExistence type="predicted"/>